<sequence length="253" mass="26523">MVLGIALAAALASPAGGMLAIWLRPTSLLLSITVGLAGGVLLGTFAFEMMPRALELASMPLAAGGFILGLGLVYLLDLYVNRWQLAGPEADQRDRVGRAHRRRKPRGSDTSVLAGGTSVEELIEGLTIGVGAALEPSTAFIVGLAIFIDNLSEAMSIGELVISEGGPGAKRRTFMWTSLIGVSLFASAMIGWFLMRNIPETLQGTLFAIGAGGMFYLTITDLVPEAEAHQFQQSAALAIGAGFLTVMVLSNLM</sequence>
<dbReference type="GO" id="GO:0005385">
    <property type="term" value="F:zinc ion transmembrane transporter activity"/>
    <property type="evidence" value="ECO:0007669"/>
    <property type="project" value="TreeGrafter"/>
</dbReference>
<evidence type="ECO:0000313" key="6">
    <source>
        <dbReference type="EMBL" id="GGE31821.1"/>
    </source>
</evidence>
<feature type="transmembrane region" description="Helical" evidence="5">
    <location>
        <begin position="59"/>
        <end position="76"/>
    </location>
</feature>
<evidence type="ECO:0000256" key="1">
    <source>
        <dbReference type="ARBA" id="ARBA00004141"/>
    </source>
</evidence>
<keyword evidence="2 5" id="KW-0812">Transmembrane</keyword>
<evidence type="ECO:0000256" key="2">
    <source>
        <dbReference type="ARBA" id="ARBA00022692"/>
    </source>
</evidence>
<comment type="subcellular location">
    <subcellularLocation>
        <location evidence="1">Membrane</location>
        <topology evidence="1">Multi-pass membrane protein</topology>
    </subcellularLocation>
</comment>
<name>A0A8J2YFD3_9RHOB</name>
<organism evidence="6 7">
    <name type="scientific">Agaricicola taiwanensis</name>
    <dbReference type="NCBI Taxonomy" id="591372"/>
    <lineage>
        <taxon>Bacteria</taxon>
        <taxon>Pseudomonadati</taxon>
        <taxon>Pseudomonadota</taxon>
        <taxon>Alphaproteobacteria</taxon>
        <taxon>Rhodobacterales</taxon>
        <taxon>Paracoccaceae</taxon>
        <taxon>Agaricicola</taxon>
    </lineage>
</organism>
<dbReference type="Pfam" id="PF02535">
    <property type="entry name" value="Zip"/>
    <property type="match status" value="1"/>
</dbReference>
<dbReference type="EMBL" id="BMCP01000001">
    <property type="protein sequence ID" value="GGE31821.1"/>
    <property type="molecule type" value="Genomic_DNA"/>
</dbReference>
<dbReference type="GO" id="GO:0016020">
    <property type="term" value="C:membrane"/>
    <property type="evidence" value="ECO:0007669"/>
    <property type="project" value="UniProtKB-SubCell"/>
</dbReference>
<reference evidence="6" key="2">
    <citation type="submission" date="2020-09" db="EMBL/GenBank/DDBJ databases">
        <authorList>
            <person name="Sun Q."/>
            <person name="Sedlacek I."/>
        </authorList>
    </citation>
    <scope>NUCLEOTIDE SEQUENCE</scope>
    <source>
        <strain evidence="6">CCM 7684</strain>
    </source>
</reference>
<keyword evidence="7" id="KW-1185">Reference proteome</keyword>
<proteinExistence type="predicted"/>
<feature type="transmembrane region" description="Helical" evidence="5">
    <location>
        <begin position="27"/>
        <end position="47"/>
    </location>
</feature>
<dbReference type="AlphaFoldDB" id="A0A8J2YFD3"/>
<evidence type="ECO:0000256" key="5">
    <source>
        <dbReference type="SAM" id="Phobius"/>
    </source>
</evidence>
<evidence type="ECO:0000256" key="4">
    <source>
        <dbReference type="ARBA" id="ARBA00023136"/>
    </source>
</evidence>
<comment type="caution">
    <text evidence="6">The sequence shown here is derived from an EMBL/GenBank/DDBJ whole genome shotgun (WGS) entry which is preliminary data.</text>
</comment>
<protein>
    <submittedName>
        <fullName evidence="6">ZIP family metal transporter</fullName>
    </submittedName>
</protein>
<gene>
    <name evidence="6" type="ORF">GCM10007276_06270</name>
</gene>
<feature type="transmembrane region" description="Helical" evidence="5">
    <location>
        <begin position="201"/>
        <end position="223"/>
    </location>
</feature>
<dbReference type="PANTHER" id="PTHR11040">
    <property type="entry name" value="ZINC/IRON TRANSPORTER"/>
    <property type="match status" value="1"/>
</dbReference>
<feature type="transmembrane region" description="Helical" evidence="5">
    <location>
        <begin position="235"/>
        <end position="252"/>
    </location>
</feature>
<dbReference type="InterPro" id="IPR003689">
    <property type="entry name" value="ZIP"/>
</dbReference>
<accession>A0A8J2YFD3</accession>
<dbReference type="Proteomes" id="UP000602745">
    <property type="component" value="Unassembled WGS sequence"/>
</dbReference>
<keyword evidence="4 5" id="KW-0472">Membrane</keyword>
<evidence type="ECO:0000256" key="3">
    <source>
        <dbReference type="ARBA" id="ARBA00022989"/>
    </source>
</evidence>
<evidence type="ECO:0000313" key="7">
    <source>
        <dbReference type="Proteomes" id="UP000602745"/>
    </source>
</evidence>
<reference evidence="6" key="1">
    <citation type="journal article" date="2014" name="Int. J. Syst. Evol. Microbiol.">
        <title>Complete genome sequence of Corynebacterium casei LMG S-19264T (=DSM 44701T), isolated from a smear-ripened cheese.</title>
        <authorList>
            <consortium name="US DOE Joint Genome Institute (JGI-PGF)"/>
            <person name="Walter F."/>
            <person name="Albersmeier A."/>
            <person name="Kalinowski J."/>
            <person name="Ruckert C."/>
        </authorList>
    </citation>
    <scope>NUCLEOTIDE SEQUENCE</scope>
    <source>
        <strain evidence="6">CCM 7684</strain>
    </source>
</reference>
<feature type="transmembrane region" description="Helical" evidence="5">
    <location>
        <begin position="174"/>
        <end position="195"/>
    </location>
</feature>
<keyword evidence="3 5" id="KW-1133">Transmembrane helix</keyword>